<keyword evidence="4" id="KW-1185">Reference proteome</keyword>
<dbReference type="Proteomes" id="UP001374535">
    <property type="component" value="Chromosome 2"/>
</dbReference>
<evidence type="ECO:0000256" key="1">
    <source>
        <dbReference type="SAM" id="Coils"/>
    </source>
</evidence>
<dbReference type="EMBL" id="CP144699">
    <property type="protein sequence ID" value="WVZ18793.1"/>
    <property type="molecule type" value="Genomic_DNA"/>
</dbReference>
<dbReference type="InterPro" id="IPR048682">
    <property type="entry name" value="COG4"/>
</dbReference>
<keyword evidence="1" id="KW-0175">Coiled coil</keyword>
<feature type="domain" description="Conserved oligomeric Golgi complex subunit 4 N-terminal" evidence="2">
    <location>
        <begin position="80"/>
        <end position="138"/>
    </location>
</feature>
<accession>A0AAQ3NZX1</accession>
<reference evidence="3 4" key="1">
    <citation type="journal article" date="2023" name="Life. Sci Alliance">
        <title>Evolutionary insights into 3D genome organization and epigenetic landscape of Vigna mungo.</title>
        <authorList>
            <person name="Junaid A."/>
            <person name="Singh B."/>
            <person name="Bhatia S."/>
        </authorList>
    </citation>
    <scope>NUCLEOTIDE SEQUENCE [LARGE SCALE GENOMIC DNA]</scope>
    <source>
        <strain evidence="3">Urdbean</strain>
    </source>
</reference>
<dbReference type="Pfam" id="PF20663">
    <property type="entry name" value="COG4_N"/>
    <property type="match status" value="1"/>
</dbReference>
<dbReference type="AlphaFoldDB" id="A0AAQ3NZX1"/>
<dbReference type="InterPro" id="IPR048680">
    <property type="entry name" value="COG4_N"/>
</dbReference>
<feature type="coiled-coil region" evidence="1">
    <location>
        <begin position="60"/>
        <end position="120"/>
    </location>
</feature>
<evidence type="ECO:0000259" key="2">
    <source>
        <dbReference type="Pfam" id="PF20663"/>
    </source>
</evidence>
<evidence type="ECO:0000313" key="4">
    <source>
        <dbReference type="Proteomes" id="UP001374535"/>
    </source>
</evidence>
<protein>
    <recommendedName>
        <fullName evidence="2">Conserved oligomeric Golgi complex subunit 4 N-terminal domain-containing protein</fullName>
    </recommendedName>
</protein>
<dbReference type="PANTHER" id="PTHR24016:SF0">
    <property type="entry name" value="CONSERVED OLIGOMERIC GOLGI COMPLEX SUBUNIT 4"/>
    <property type="match status" value="1"/>
</dbReference>
<dbReference type="PANTHER" id="PTHR24016">
    <property type="entry name" value="CONSERVED OLIGOMERIC GOLGI COMPLEX SUBUNIT 4"/>
    <property type="match status" value="1"/>
</dbReference>
<organism evidence="3 4">
    <name type="scientific">Vigna mungo</name>
    <name type="common">Black gram</name>
    <name type="synonym">Phaseolus mungo</name>
    <dbReference type="NCBI Taxonomy" id="3915"/>
    <lineage>
        <taxon>Eukaryota</taxon>
        <taxon>Viridiplantae</taxon>
        <taxon>Streptophyta</taxon>
        <taxon>Embryophyta</taxon>
        <taxon>Tracheophyta</taxon>
        <taxon>Spermatophyta</taxon>
        <taxon>Magnoliopsida</taxon>
        <taxon>eudicotyledons</taxon>
        <taxon>Gunneridae</taxon>
        <taxon>Pentapetalae</taxon>
        <taxon>rosids</taxon>
        <taxon>fabids</taxon>
        <taxon>Fabales</taxon>
        <taxon>Fabaceae</taxon>
        <taxon>Papilionoideae</taxon>
        <taxon>50 kb inversion clade</taxon>
        <taxon>NPAAA clade</taxon>
        <taxon>indigoferoid/millettioid clade</taxon>
        <taxon>Phaseoleae</taxon>
        <taxon>Vigna</taxon>
    </lineage>
</organism>
<sequence length="196" mass="21479">MGTTPEVNGNNVADEETLGGSIHFGTAEAVEYVRSLTDVGAMTRLLHECIAHQRAVDVELDELLSQRTDLDRHLLQLQRSSDVRELDLAQSRVGNALLRIDAIVERANSLEGVHRALEAEDYESASRYVQTFLQIDAQYKDSGSDQLQRDRLLAAKKQLEGIVHSTLHPAGCGGGGIAVVCWILEESDCNEVKNGV</sequence>
<evidence type="ECO:0000313" key="3">
    <source>
        <dbReference type="EMBL" id="WVZ18793.1"/>
    </source>
</evidence>
<gene>
    <name evidence="3" type="ORF">V8G54_006115</name>
</gene>
<name>A0AAQ3NZX1_VIGMU</name>
<proteinExistence type="predicted"/>